<evidence type="ECO:0000256" key="5">
    <source>
        <dbReference type="ARBA" id="ARBA00022989"/>
    </source>
</evidence>
<evidence type="ECO:0000256" key="3">
    <source>
        <dbReference type="ARBA" id="ARBA00022475"/>
    </source>
</evidence>
<evidence type="ECO:0000256" key="6">
    <source>
        <dbReference type="ARBA" id="ARBA00023136"/>
    </source>
</evidence>
<sequence length="216" mass="24156">MPSLSDFIDGQAIVNKASRNPHGRMPDMNLLPHVLDDRKSGQPPAPEIKHPRLDKAISFVLRFGAIYTLWMLLSGFFDPFHLSLGAACSAFVVLISADLFPPEVRHFRRIKAVLGMVTYLVWFLGEIVKANVWVFYLVVHPRMGQMIDPVIVRFRSKLRSKLALTLFANSITLTPGTITVSVDERGFFVVHGIDRKSAEGLPGVMEEKIARIFGEG</sequence>
<feature type="transmembrane region" description="Helical" evidence="7">
    <location>
        <begin position="112"/>
        <end position="139"/>
    </location>
</feature>
<dbReference type="STRING" id="690850.Desaf_3627"/>
<proteinExistence type="inferred from homology"/>
<dbReference type="GO" id="GO:0005886">
    <property type="term" value="C:plasma membrane"/>
    <property type="evidence" value="ECO:0007669"/>
    <property type="project" value="UniProtKB-SubCell"/>
</dbReference>
<keyword evidence="4 7" id="KW-0812">Transmembrane</keyword>
<evidence type="ECO:0000256" key="1">
    <source>
        <dbReference type="ARBA" id="ARBA00004651"/>
    </source>
</evidence>
<dbReference type="GO" id="GO:0008324">
    <property type="term" value="F:monoatomic cation transmembrane transporter activity"/>
    <property type="evidence" value="ECO:0007669"/>
    <property type="project" value="InterPro"/>
</dbReference>
<evidence type="ECO:0000313" key="8">
    <source>
        <dbReference type="EMBL" id="EGJ51904.1"/>
    </source>
</evidence>
<evidence type="ECO:0000256" key="4">
    <source>
        <dbReference type="ARBA" id="ARBA00022692"/>
    </source>
</evidence>
<accession>F3YYS8</accession>
<keyword evidence="6 7" id="KW-0472">Membrane</keyword>
<keyword evidence="5 7" id="KW-1133">Transmembrane helix</keyword>
<comment type="similarity">
    <text evidence="2">Belongs to the CPA3 antiporters (TC 2.A.63) subunit E family.</text>
</comment>
<organism evidence="8 9">
    <name type="scientific">Desulfocurvibacter africanus subsp. africanus str. Walvis Bay</name>
    <dbReference type="NCBI Taxonomy" id="690850"/>
    <lineage>
        <taxon>Bacteria</taxon>
        <taxon>Pseudomonadati</taxon>
        <taxon>Thermodesulfobacteriota</taxon>
        <taxon>Desulfovibrionia</taxon>
        <taxon>Desulfovibrionales</taxon>
        <taxon>Desulfovibrionaceae</taxon>
        <taxon>Desulfocurvibacter</taxon>
    </lineage>
</organism>
<comment type="subcellular location">
    <subcellularLocation>
        <location evidence="1">Cell membrane</location>
        <topology evidence="1">Multi-pass membrane protein</topology>
    </subcellularLocation>
</comment>
<protein>
    <submittedName>
        <fullName evidence="8">Cation antiporter</fullName>
    </submittedName>
</protein>
<dbReference type="Proteomes" id="UP000007844">
    <property type="component" value="Chromosome"/>
</dbReference>
<evidence type="ECO:0000313" key="9">
    <source>
        <dbReference type="Proteomes" id="UP000007844"/>
    </source>
</evidence>
<dbReference type="EMBL" id="CP003221">
    <property type="protein sequence ID" value="EGJ51904.1"/>
    <property type="molecule type" value="Genomic_DNA"/>
</dbReference>
<dbReference type="PANTHER" id="PTHR34584:SF1">
    <property type="entry name" value="NA(+)_H(+) ANTIPORTER SUBUNIT E1"/>
    <property type="match status" value="1"/>
</dbReference>
<evidence type="ECO:0000256" key="2">
    <source>
        <dbReference type="ARBA" id="ARBA00006228"/>
    </source>
</evidence>
<dbReference type="Pfam" id="PF01899">
    <property type="entry name" value="MNHE"/>
    <property type="match status" value="1"/>
</dbReference>
<dbReference type="KEGG" id="daf:Desaf_3627"/>
<reference evidence="8 9" key="1">
    <citation type="journal article" date="2011" name="J. Bacteriol.">
        <title>Genome sequence of the mercury-methylating and pleomorphic Desulfovibrio africanus Strain Walvis Bay.</title>
        <authorList>
            <person name="Brown S.D."/>
            <person name="Wall J.D."/>
            <person name="Kucken A.M."/>
            <person name="Gilmour C.C."/>
            <person name="Podar M."/>
            <person name="Brandt C.C."/>
            <person name="Teshima H."/>
            <person name="Detter J.C."/>
            <person name="Han C.S."/>
            <person name="Land M.L."/>
            <person name="Lucas S."/>
            <person name="Han J."/>
            <person name="Pennacchio L."/>
            <person name="Nolan M."/>
            <person name="Pitluck S."/>
            <person name="Woyke T."/>
            <person name="Goodwin L."/>
            <person name="Palumbo A.V."/>
            <person name="Elias D.A."/>
        </authorList>
    </citation>
    <scope>NUCLEOTIDE SEQUENCE [LARGE SCALE GENOMIC DNA]</scope>
    <source>
        <strain evidence="8 9">Walvis Bay</strain>
    </source>
</reference>
<feature type="transmembrane region" description="Helical" evidence="7">
    <location>
        <begin position="83"/>
        <end position="100"/>
    </location>
</feature>
<dbReference type="HOGENOM" id="CLU_086615_2_0_7"/>
<keyword evidence="3" id="KW-1003">Cell membrane</keyword>
<dbReference type="InterPro" id="IPR002758">
    <property type="entry name" value="Cation_antiport_E"/>
</dbReference>
<feature type="transmembrane region" description="Helical" evidence="7">
    <location>
        <begin position="59"/>
        <end position="77"/>
    </location>
</feature>
<evidence type="ECO:0000256" key="7">
    <source>
        <dbReference type="SAM" id="Phobius"/>
    </source>
</evidence>
<dbReference type="PANTHER" id="PTHR34584">
    <property type="entry name" value="NA(+)/H(+) ANTIPORTER SUBUNIT E1"/>
    <property type="match status" value="1"/>
</dbReference>
<dbReference type="eggNOG" id="COG1863">
    <property type="taxonomic scope" value="Bacteria"/>
</dbReference>
<dbReference type="AlphaFoldDB" id="F3YYS8"/>
<name>F3YYS8_DESAF</name>
<gene>
    <name evidence="8" type="ORF">Desaf_3627</name>
</gene>
<keyword evidence="9" id="KW-1185">Reference proteome</keyword>